<evidence type="ECO:0000313" key="2">
    <source>
        <dbReference type="Proteomes" id="UP001221757"/>
    </source>
</evidence>
<sequence length="138" mass="15997">MVRGKPLSDDLRGAILNMARNFDLHEICHHTGCKKRTVQRVLEDYRKKGTVMREHLRLEMRGAKRIMSPGDIRFLTGLVRHSPDVYLDELREMLEETRGSEVSEATIWRSLKRCGFTMKKVCLGGIIILSLTYFRTCT</sequence>
<keyword evidence="1" id="KW-0238">DNA-binding</keyword>
<gene>
    <name evidence="1" type="ORF">B0H17DRAFT_931551</name>
</gene>
<dbReference type="PANTHER" id="PTHR48472">
    <property type="entry name" value="TC1-LIKE TRANSPOSASE DDE DOMAIN-CONTAINING PROTEIN"/>
    <property type="match status" value="1"/>
</dbReference>
<dbReference type="AlphaFoldDB" id="A0AAD7GH76"/>
<evidence type="ECO:0000313" key="1">
    <source>
        <dbReference type="EMBL" id="KAJ7694593.1"/>
    </source>
</evidence>
<dbReference type="SUPFAM" id="SSF46689">
    <property type="entry name" value="Homeodomain-like"/>
    <property type="match status" value="1"/>
</dbReference>
<dbReference type="EMBL" id="JARKIE010000041">
    <property type="protein sequence ID" value="KAJ7694593.1"/>
    <property type="molecule type" value="Genomic_DNA"/>
</dbReference>
<keyword evidence="1" id="KW-0371">Homeobox</keyword>
<dbReference type="InterPro" id="IPR009057">
    <property type="entry name" value="Homeodomain-like_sf"/>
</dbReference>
<reference evidence="1" key="1">
    <citation type="submission" date="2023-03" db="EMBL/GenBank/DDBJ databases">
        <title>Massive genome expansion in bonnet fungi (Mycena s.s.) driven by repeated elements and novel gene families across ecological guilds.</title>
        <authorList>
            <consortium name="Lawrence Berkeley National Laboratory"/>
            <person name="Harder C.B."/>
            <person name="Miyauchi S."/>
            <person name="Viragh M."/>
            <person name="Kuo A."/>
            <person name="Thoen E."/>
            <person name="Andreopoulos B."/>
            <person name="Lu D."/>
            <person name="Skrede I."/>
            <person name="Drula E."/>
            <person name="Henrissat B."/>
            <person name="Morin E."/>
            <person name="Kohler A."/>
            <person name="Barry K."/>
            <person name="LaButti K."/>
            <person name="Morin E."/>
            <person name="Salamov A."/>
            <person name="Lipzen A."/>
            <person name="Mereny Z."/>
            <person name="Hegedus B."/>
            <person name="Baldrian P."/>
            <person name="Stursova M."/>
            <person name="Weitz H."/>
            <person name="Taylor A."/>
            <person name="Grigoriev I.V."/>
            <person name="Nagy L.G."/>
            <person name="Martin F."/>
            <person name="Kauserud H."/>
        </authorList>
    </citation>
    <scope>NUCLEOTIDE SEQUENCE</scope>
    <source>
        <strain evidence="1">CBHHK067</strain>
    </source>
</reference>
<keyword evidence="2" id="KW-1185">Reference proteome</keyword>
<dbReference type="Proteomes" id="UP001221757">
    <property type="component" value="Unassembled WGS sequence"/>
</dbReference>
<protein>
    <submittedName>
        <fullName evidence="1">Homeodomain-like protein</fullName>
    </submittedName>
</protein>
<proteinExistence type="predicted"/>
<organism evidence="1 2">
    <name type="scientific">Mycena rosella</name>
    <name type="common">Pink bonnet</name>
    <name type="synonym">Agaricus rosellus</name>
    <dbReference type="NCBI Taxonomy" id="1033263"/>
    <lineage>
        <taxon>Eukaryota</taxon>
        <taxon>Fungi</taxon>
        <taxon>Dikarya</taxon>
        <taxon>Basidiomycota</taxon>
        <taxon>Agaricomycotina</taxon>
        <taxon>Agaricomycetes</taxon>
        <taxon>Agaricomycetidae</taxon>
        <taxon>Agaricales</taxon>
        <taxon>Marasmiineae</taxon>
        <taxon>Mycenaceae</taxon>
        <taxon>Mycena</taxon>
    </lineage>
</organism>
<comment type="caution">
    <text evidence="1">The sequence shown here is derived from an EMBL/GenBank/DDBJ whole genome shotgun (WGS) entry which is preliminary data.</text>
</comment>
<accession>A0AAD7GH76</accession>
<dbReference type="GO" id="GO:0003677">
    <property type="term" value="F:DNA binding"/>
    <property type="evidence" value="ECO:0007669"/>
    <property type="project" value="UniProtKB-KW"/>
</dbReference>
<name>A0AAD7GH76_MYCRO</name>
<dbReference type="PANTHER" id="PTHR48472:SF1">
    <property type="entry name" value="TC1-LIKE TRANSPOSASE DDE DOMAIN-CONTAINING PROTEIN"/>
    <property type="match status" value="1"/>
</dbReference>